<accession>A0A5B7F286</accession>
<dbReference type="Proteomes" id="UP000324222">
    <property type="component" value="Unassembled WGS sequence"/>
</dbReference>
<organism evidence="1 2">
    <name type="scientific">Portunus trituberculatus</name>
    <name type="common">Swimming crab</name>
    <name type="synonym">Neptunus trituberculatus</name>
    <dbReference type="NCBI Taxonomy" id="210409"/>
    <lineage>
        <taxon>Eukaryota</taxon>
        <taxon>Metazoa</taxon>
        <taxon>Ecdysozoa</taxon>
        <taxon>Arthropoda</taxon>
        <taxon>Crustacea</taxon>
        <taxon>Multicrustacea</taxon>
        <taxon>Malacostraca</taxon>
        <taxon>Eumalacostraca</taxon>
        <taxon>Eucarida</taxon>
        <taxon>Decapoda</taxon>
        <taxon>Pleocyemata</taxon>
        <taxon>Brachyura</taxon>
        <taxon>Eubrachyura</taxon>
        <taxon>Portunoidea</taxon>
        <taxon>Portunidae</taxon>
        <taxon>Portuninae</taxon>
        <taxon>Portunus</taxon>
    </lineage>
</organism>
<sequence>MPQWVIHLDVLTVQCSVGSGLRMAGQYLVLQQEIFNLRQRKTVLEEKLSQAEKLERIGNQRYQDKIQELESKKSCNTSYEH</sequence>
<dbReference type="EMBL" id="VSRR010004149">
    <property type="protein sequence ID" value="MPC38714.1"/>
    <property type="molecule type" value="Genomic_DNA"/>
</dbReference>
<dbReference type="AlphaFoldDB" id="A0A5B7F286"/>
<evidence type="ECO:0000313" key="2">
    <source>
        <dbReference type="Proteomes" id="UP000324222"/>
    </source>
</evidence>
<comment type="caution">
    <text evidence="1">The sequence shown here is derived from an EMBL/GenBank/DDBJ whole genome shotgun (WGS) entry which is preliminary data.</text>
</comment>
<keyword evidence="2" id="KW-1185">Reference proteome</keyword>
<protein>
    <submittedName>
        <fullName evidence="1">Uncharacterized protein</fullName>
    </submittedName>
</protein>
<dbReference type="OrthoDB" id="10261027at2759"/>
<reference evidence="1 2" key="1">
    <citation type="submission" date="2019-05" db="EMBL/GenBank/DDBJ databases">
        <title>Another draft genome of Portunus trituberculatus and its Hox gene families provides insights of decapod evolution.</title>
        <authorList>
            <person name="Jeong J.-H."/>
            <person name="Song I."/>
            <person name="Kim S."/>
            <person name="Choi T."/>
            <person name="Kim D."/>
            <person name="Ryu S."/>
            <person name="Kim W."/>
        </authorList>
    </citation>
    <scope>NUCLEOTIDE SEQUENCE [LARGE SCALE GENOMIC DNA]</scope>
    <source>
        <tissue evidence="1">Muscle</tissue>
    </source>
</reference>
<gene>
    <name evidence="1" type="ORF">E2C01_032226</name>
</gene>
<name>A0A5B7F286_PORTR</name>
<proteinExistence type="predicted"/>
<evidence type="ECO:0000313" key="1">
    <source>
        <dbReference type="EMBL" id="MPC38714.1"/>
    </source>
</evidence>